<evidence type="ECO:0000313" key="1">
    <source>
        <dbReference type="EMBL" id="XDQ41865.1"/>
    </source>
</evidence>
<evidence type="ECO:0008006" key="2">
    <source>
        <dbReference type="Google" id="ProtNLM"/>
    </source>
</evidence>
<accession>A0AB39QF66</accession>
<dbReference type="EMBL" id="CP163441">
    <property type="protein sequence ID" value="XDQ41865.1"/>
    <property type="molecule type" value="Genomic_DNA"/>
</dbReference>
<gene>
    <name evidence="1" type="ORF">AB5J52_06055</name>
</gene>
<proteinExistence type="predicted"/>
<sequence length="89" mass="9514">MPDIVLDISMFVLTIWPVPLLEVDVPPPAGFVVSADADATGAAAPVFAELSLDDPHAVSSSAEATPEARTRAMRCRDTEFSLVVTRIIY</sequence>
<dbReference type="AlphaFoldDB" id="A0AB39QF66"/>
<dbReference type="RefSeq" id="WP_369221443.1">
    <property type="nucleotide sequence ID" value="NZ_CP163441.1"/>
</dbReference>
<organism evidence="1">
    <name type="scientific">Streptomyces sp. R39</name>
    <dbReference type="NCBI Taxonomy" id="3238631"/>
    <lineage>
        <taxon>Bacteria</taxon>
        <taxon>Bacillati</taxon>
        <taxon>Actinomycetota</taxon>
        <taxon>Actinomycetes</taxon>
        <taxon>Kitasatosporales</taxon>
        <taxon>Streptomycetaceae</taxon>
        <taxon>Streptomyces</taxon>
    </lineage>
</organism>
<name>A0AB39QF66_9ACTN</name>
<reference evidence="1" key="1">
    <citation type="submission" date="2024-07" db="EMBL/GenBank/DDBJ databases">
        <authorList>
            <person name="Yu S.T."/>
        </authorList>
    </citation>
    <scope>NUCLEOTIDE SEQUENCE</scope>
    <source>
        <strain evidence="1">R39</strain>
    </source>
</reference>
<protein>
    <recommendedName>
        <fullName evidence="2">Secreted protein</fullName>
    </recommendedName>
</protein>